<accession>A0A813IIE7</accession>
<comment type="caution">
    <text evidence="2">The sequence shown here is derived from an EMBL/GenBank/DDBJ whole genome shotgun (WGS) entry which is preliminary data.</text>
</comment>
<evidence type="ECO:0000256" key="1">
    <source>
        <dbReference type="SAM" id="MobiDB-lite"/>
    </source>
</evidence>
<organism evidence="2 3">
    <name type="scientific">Polarella glacialis</name>
    <name type="common">Dinoflagellate</name>
    <dbReference type="NCBI Taxonomy" id="89957"/>
    <lineage>
        <taxon>Eukaryota</taxon>
        <taxon>Sar</taxon>
        <taxon>Alveolata</taxon>
        <taxon>Dinophyceae</taxon>
        <taxon>Suessiales</taxon>
        <taxon>Suessiaceae</taxon>
        <taxon>Polarella</taxon>
    </lineage>
</organism>
<dbReference type="EMBL" id="CAJNNW010009319">
    <property type="protein sequence ID" value="CAE8650874.1"/>
    <property type="molecule type" value="Genomic_DNA"/>
</dbReference>
<feature type="region of interest" description="Disordered" evidence="1">
    <location>
        <begin position="1"/>
        <end position="31"/>
    </location>
</feature>
<evidence type="ECO:0000313" key="2">
    <source>
        <dbReference type="EMBL" id="CAE8650874.1"/>
    </source>
</evidence>
<feature type="compositionally biased region" description="Low complexity" evidence="1">
    <location>
        <begin position="78"/>
        <end position="118"/>
    </location>
</feature>
<feature type="compositionally biased region" description="Low complexity" evidence="1">
    <location>
        <begin position="1"/>
        <end position="19"/>
    </location>
</feature>
<dbReference type="AlphaFoldDB" id="A0A813IIE7"/>
<gene>
    <name evidence="2" type="ORF">PGLA2088_LOCUS8661</name>
</gene>
<name>A0A813IIE7_POLGL</name>
<protein>
    <submittedName>
        <fullName evidence="2">Uncharacterized protein</fullName>
    </submittedName>
</protein>
<feature type="compositionally biased region" description="Low complexity" evidence="1">
    <location>
        <begin position="254"/>
        <end position="269"/>
    </location>
</feature>
<feature type="non-terminal residue" evidence="2">
    <location>
        <position position="361"/>
    </location>
</feature>
<feature type="compositionally biased region" description="Polar residues" evidence="1">
    <location>
        <begin position="238"/>
        <end position="253"/>
    </location>
</feature>
<proteinExistence type="predicted"/>
<evidence type="ECO:0000313" key="3">
    <source>
        <dbReference type="Proteomes" id="UP000626109"/>
    </source>
</evidence>
<sequence length="361" mass="38911">ERRPPAAAAPTPTRSPTRAVPRDDEDEDTGYLRSNASFQSAAAAYESMPRTPGGTRTLQKDIGGYIFRPLVEAEVKPMPRGLFRGRGPLPRSSAPSSSASGSRSLAAALSSSAAPSASQQQVRPELDDDDEEDLPPASVRMPRIAWSEGPAEEGGDDDERNADERPSDMLEFAAQIRRDFLSRQLMEQDPSPRDSAGSGGGPQEQSPWSPRTEDAKKSLSDLEASLAKARSRSDSSRQELNSYMENLRSKTFQASDPDPSSASSAPAPSRAEGADEEEPLVSMPVDFDDVVDINASLASNSRRNAKPRGSAGRASVPSGAELPSDSADGTQEFRIPAFLEKYFYEDKAAEQLPIVQLRLEE</sequence>
<feature type="compositionally biased region" description="Acidic residues" evidence="1">
    <location>
        <begin position="150"/>
        <end position="161"/>
    </location>
</feature>
<feature type="compositionally biased region" description="Basic and acidic residues" evidence="1">
    <location>
        <begin position="211"/>
        <end position="220"/>
    </location>
</feature>
<dbReference type="Proteomes" id="UP000626109">
    <property type="component" value="Unassembled WGS sequence"/>
</dbReference>
<reference evidence="2" key="1">
    <citation type="submission" date="2021-02" db="EMBL/GenBank/DDBJ databases">
        <authorList>
            <person name="Dougan E. K."/>
            <person name="Rhodes N."/>
            <person name="Thang M."/>
            <person name="Chan C."/>
        </authorList>
    </citation>
    <scope>NUCLEOTIDE SEQUENCE</scope>
</reference>
<feature type="region of interest" description="Disordered" evidence="1">
    <location>
        <begin position="76"/>
        <end position="331"/>
    </location>
</feature>
<feature type="non-terminal residue" evidence="2">
    <location>
        <position position="1"/>
    </location>
</feature>